<organism evidence="2 3">
    <name type="scientific">Lyophyllum shimeji</name>
    <name type="common">Hon-shimeji</name>
    <name type="synonym">Tricholoma shimeji</name>
    <dbReference type="NCBI Taxonomy" id="47721"/>
    <lineage>
        <taxon>Eukaryota</taxon>
        <taxon>Fungi</taxon>
        <taxon>Dikarya</taxon>
        <taxon>Basidiomycota</taxon>
        <taxon>Agaricomycotina</taxon>
        <taxon>Agaricomycetes</taxon>
        <taxon>Agaricomycetidae</taxon>
        <taxon>Agaricales</taxon>
        <taxon>Tricholomatineae</taxon>
        <taxon>Lyophyllaceae</taxon>
        <taxon>Lyophyllum</taxon>
    </lineage>
</organism>
<dbReference type="AlphaFoldDB" id="A0A9P3PJE3"/>
<proteinExistence type="predicted"/>
<sequence length="567" mass="62224">MNDDARPSLPAPAGVTVEAAPGQRDHTDTQRSLQQASAALEAAYRRIRQVRRNLLEVTDRMPTPESPSYPFELNDFGPEHNAIVLTGPSADDSTNVDGGNFGRSLAITAPPNMRATGRFGDLPPLNTTGMVNPTLPNVQDSPYLSHRPYLLPRRSQLDSQLARRREAQMDDASTSLGRRVAAREAAGASNPGPHSTLNSLSRFDGNSSQLLASIERDIAHFRMIAQQRRMEAALAATPDSATAPASTRPNSTPDAGASRRPSQAQNASTGPNTGLLGLHPESRRRRLTGGIYSARASASTHSERLSLLSNFSVQNLPTPVSANPRPLIFEEPSSYIQVADFTRSESRHDWEDDIEEHDQRNYVIRRRLNADGEEHVHPINLEWIHEAPYGSTVLNGRRATGQNGGTSGGPQRRRGWARLDPDGNEIPSDEEEELERVRTEYRVWAQSRPRAPVFTRDRVASHPGFHSLQAATTSTSLSPDEDTGPPDGVPRVRLSARDHQPHYGSVMDSVITVDSVRKEQTLPGPPFLAPFPPNPLPMPVEEMVWSPPKRKTPRVVTIPRHASLAGR</sequence>
<protein>
    <submittedName>
        <fullName evidence="2">Uncharacterized protein</fullName>
    </submittedName>
</protein>
<evidence type="ECO:0000313" key="3">
    <source>
        <dbReference type="Proteomes" id="UP001063166"/>
    </source>
</evidence>
<keyword evidence="3" id="KW-1185">Reference proteome</keyword>
<dbReference type="EMBL" id="BRPK01000003">
    <property type="protein sequence ID" value="GLB36543.1"/>
    <property type="molecule type" value="Genomic_DNA"/>
</dbReference>
<comment type="caution">
    <text evidence="2">The sequence shown here is derived from an EMBL/GenBank/DDBJ whole genome shotgun (WGS) entry which is preliminary data.</text>
</comment>
<reference evidence="2" key="1">
    <citation type="submission" date="2022-07" db="EMBL/GenBank/DDBJ databases">
        <title>The genome of Lyophyllum shimeji provides insight into the initial evolution of ectomycorrhizal fungal genome.</title>
        <authorList>
            <person name="Kobayashi Y."/>
            <person name="Shibata T."/>
            <person name="Hirakawa H."/>
            <person name="Shigenobu S."/>
            <person name="Nishiyama T."/>
            <person name="Yamada A."/>
            <person name="Hasebe M."/>
            <person name="Kawaguchi M."/>
        </authorList>
    </citation>
    <scope>NUCLEOTIDE SEQUENCE</scope>
    <source>
        <strain evidence="2">AT787</strain>
    </source>
</reference>
<feature type="compositionally biased region" description="Low complexity" evidence="1">
    <location>
        <begin position="177"/>
        <end position="188"/>
    </location>
</feature>
<evidence type="ECO:0000256" key="1">
    <source>
        <dbReference type="SAM" id="MobiDB-lite"/>
    </source>
</evidence>
<feature type="region of interest" description="Disordered" evidence="1">
    <location>
        <begin position="1"/>
        <end position="37"/>
    </location>
</feature>
<feature type="region of interest" description="Disordered" evidence="1">
    <location>
        <begin position="398"/>
        <end position="433"/>
    </location>
</feature>
<dbReference type="Proteomes" id="UP001063166">
    <property type="component" value="Unassembled WGS sequence"/>
</dbReference>
<name>A0A9P3PJE3_LYOSH</name>
<feature type="region of interest" description="Disordered" evidence="1">
    <location>
        <begin position="232"/>
        <end position="282"/>
    </location>
</feature>
<evidence type="ECO:0000313" key="2">
    <source>
        <dbReference type="EMBL" id="GLB36543.1"/>
    </source>
</evidence>
<feature type="compositionally biased region" description="Polar residues" evidence="1">
    <location>
        <begin position="260"/>
        <end position="272"/>
    </location>
</feature>
<feature type="compositionally biased region" description="Polar residues" evidence="1">
    <location>
        <begin position="192"/>
        <end position="201"/>
    </location>
</feature>
<accession>A0A9P3PJE3</accession>
<feature type="region of interest" description="Disordered" evidence="1">
    <location>
        <begin position="157"/>
        <end position="201"/>
    </location>
</feature>
<feature type="compositionally biased region" description="Low complexity" evidence="1">
    <location>
        <begin position="232"/>
        <end position="247"/>
    </location>
</feature>
<gene>
    <name evidence="2" type="ORF">LshimejAT787_0308310</name>
</gene>
<dbReference type="OrthoDB" id="2649166at2759"/>